<dbReference type="Gene3D" id="3.30.559.10">
    <property type="entry name" value="Chloramphenicol acetyltransferase-like domain"/>
    <property type="match status" value="1"/>
</dbReference>
<keyword evidence="4" id="KW-1185">Reference proteome</keyword>
<dbReference type="SUPFAM" id="SSF52777">
    <property type="entry name" value="CoA-dependent acyltransferases"/>
    <property type="match status" value="1"/>
</dbReference>
<evidence type="ECO:0000256" key="1">
    <source>
        <dbReference type="SAM" id="Phobius"/>
    </source>
</evidence>
<feature type="transmembrane region" description="Helical" evidence="1">
    <location>
        <begin position="12"/>
        <end position="31"/>
    </location>
</feature>
<dbReference type="EMBL" id="JASJQH010000453">
    <property type="protein sequence ID" value="KAK9764303.1"/>
    <property type="molecule type" value="Genomic_DNA"/>
</dbReference>
<keyword evidence="1" id="KW-0472">Membrane</keyword>
<evidence type="ECO:0000259" key="2">
    <source>
        <dbReference type="Pfam" id="PF00198"/>
    </source>
</evidence>
<evidence type="ECO:0000313" key="3">
    <source>
        <dbReference type="EMBL" id="KAK9764303.1"/>
    </source>
</evidence>
<comment type="caution">
    <text evidence="3">The sequence shown here is derived from an EMBL/GenBank/DDBJ whole genome shotgun (WGS) entry which is preliminary data.</text>
</comment>
<keyword evidence="1" id="KW-0812">Transmembrane</keyword>
<protein>
    <recommendedName>
        <fullName evidence="2">2-oxoacid dehydrogenase acyltransferase catalytic domain-containing protein</fullName>
    </recommendedName>
</protein>
<dbReference type="InterPro" id="IPR023213">
    <property type="entry name" value="CAT-like_dom_sf"/>
</dbReference>
<feature type="domain" description="2-oxoacid dehydrogenase acyltransferase catalytic" evidence="2">
    <location>
        <begin position="213"/>
        <end position="295"/>
    </location>
</feature>
<dbReference type="InterPro" id="IPR001078">
    <property type="entry name" value="2-oxoacid_DH_actylTfrase"/>
</dbReference>
<sequence length="302" mass="33303">MFNFNTESLELTLSPLALGVIGGAVVLHWLWSTIGQSPRQKVMLATWSAPREGSIFTKTALDCTAMLAYIKEKNEGLEASDPTKITVTHFVGRALAECLKDAPDLNRRILCNRFLPNKTLDISFLVQVLGGTNLYQAKVDSIDKKSVREVASILNSKVKPIRSGTDKNMSKSMGPMKFLPVWVIRTVIYLVGWFSNVVGLDMSILGMEKRPFGCCIVTSVGMLGIEDAYVPFSPYTNVSLFVLIGAIKDHVVVVDGQPAIRPMVNICATLDHRYLDGFQGATIGKKLERVFANPHILDKKLD</sequence>
<dbReference type="Proteomes" id="UP001479436">
    <property type="component" value="Unassembled WGS sequence"/>
</dbReference>
<organism evidence="3 4">
    <name type="scientific">Basidiobolus ranarum</name>
    <dbReference type="NCBI Taxonomy" id="34480"/>
    <lineage>
        <taxon>Eukaryota</taxon>
        <taxon>Fungi</taxon>
        <taxon>Fungi incertae sedis</taxon>
        <taxon>Zoopagomycota</taxon>
        <taxon>Entomophthoromycotina</taxon>
        <taxon>Basidiobolomycetes</taxon>
        <taxon>Basidiobolales</taxon>
        <taxon>Basidiobolaceae</taxon>
        <taxon>Basidiobolus</taxon>
    </lineage>
</organism>
<keyword evidence="1" id="KW-1133">Transmembrane helix</keyword>
<name>A0ABR2WS06_9FUNG</name>
<reference evidence="3 4" key="1">
    <citation type="submission" date="2023-04" db="EMBL/GenBank/DDBJ databases">
        <title>Genome of Basidiobolus ranarum AG-B5.</title>
        <authorList>
            <person name="Stajich J.E."/>
            <person name="Carter-House D."/>
            <person name="Gryganskyi A."/>
        </authorList>
    </citation>
    <scope>NUCLEOTIDE SEQUENCE [LARGE SCALE GENOMIC DNA]</scope>
    <source>
        <strain evidence="3 4">AG-B5</strain>
    </source>
</reference>
<gene>
    <name evidence="3" type="ORF">K7432_008293</name>
</gene>
<feature type="transmembrane region" description="Helical" evidence="1">
    <location>
        <begin position="178"/>
        <end position="195"/>
    </location>
</feature>
<evidence type="ECO:0000313" key="4">
    <source>
        <dbReference type="Proteomes" id="UP001479436"/>
    </source>
</evidence>
<accession>A0ABR2WS06</accession>
<feature type="domain" description="2-oxoacid dehydrogenase acyltransferase catalytic" evidence="2">
    <location>
        <begin position="58"/>
        <end position="165"/>
    </location>
</feature>
<dbReference type="Pfam" id="PF00198">
    <property type="entry name" value="2-oxoacid_dh"/>
    <property type="match status" value="2"/>
</dbReference>
<proteinExistence type="predicted"/>